<keyword evidence="4" id="KW-1185">Reference proteome</keyword>
<dbReference type="KEGG" id="ehx:EMIHUDRAFT_449663"/>
<dbReference type="PaxDb" id="2903-EOD31095"/>
<dbReference type="EnsemblProtists" id="EOD31095">
    <property type="protein sequence ID" value="EOD31095"/>
    <property type="gene ID" value="EMIHUDRAFT_449663"/>
</dbReference>
<reference evidence="3" key="2">
    <citation type="submission" date="2024-10" db="UniProtKB">
        <authorList>
            <consortium name="EnsemblProtists"/>
        </authorList>
    </citation>
    <scope>IDENTIFICATION</scope>
</reference>
<accession>A0A0D3K5R0</accession>
<dbReference type="Proteomes" id="UP000013827">
    <property type="component" value="Unassembled WGS sequence"/>
</dbReference>
<feature type="transmembrane region" description="Helical" evidence="2">
    <location>
        <begin position="198"/>
        <end position="219"/>
    </location>
</feature>
<keyword evidence="2" id="KW-0812">Transmembrane</keyword>
<dbReference type="GeneID" id="17276368"/>
<keyword evidence="2" id="KW-0472">Membrane</keyword>
<evidence type="ECO:0000256" key="1">
    <source>
        <dbReference type="SAM" id="MobiDB-lite"/>
    </source>
</evidence>
<dbReference type="RefSeq" id="XP_005783524.1">
    <property type="nucleotide sequence ID" value="XM_005783467.1"/>
</dbReference>
<name>A0A0D3K5R0_EMIH1</name>
<reference evidence="4" key="1">
    <citation type="journal article" date="2013" name="Nature">
        <title>Pan genome of the phytoplankton Emiliania underpins its global distribution.</title>
        <authorList>
            <person name="Read B.A."/>
            <person name="Kegel J."/>
            <person name="Klute M.J."/>
            <person name="Kuo A."/>
            <person name="Lefebvre S.C."/>
            <person name="Maumus F."/>
            <person name="Mayer C."/>
            <person name="Miller J."/>
            <person name="Monier A."/>
            <person name="Salamov A."/>
            <person name="Young J."/>
            <person name="Aguilar M."/>
            <person name="Claverie J.M."/>
            <person name="Frickenhaus S."/>
            <person name="Gonzalez K."/>
            <person name="Herman E.K."/>
            <person name="Lin Y.C."/>
            <person name="Napier J."/>
            <person name="Ogata H."/>
            <person name="Sarno A.F."/>
            <person name="Shmutz J."/>
            <person name="Schroeder D."/>
            <person name="de Vargas C."/>
            <person name="Verret F."/>
            <person name="von Dassow P."/>
            <person name="Valentin K."/>
            <person name="Van de Peer Y."/>
            <person name="Wheeler G."/>
            <person name="Dacks J.B."/>
            <person name="Delwiche C.F."/>
            <person name="Dyhrman S.T."/>
            <person name="Glockner G."/>
            <person name="John U."/>
            <person name="Richards T."/>
            <person name="Worden A.Z."/>
            <person name="Zhang X."/>
            <person name="Grigoriev I.V."/>
            <person name="Allen A.E."/>
            <person name="Bidle K."/>
            <person name="Borodovsky M."/>
            <person name="Bowler C."/>
            <person name="Brownlee C."/>
            <person name="Cock J.M."/>
            <person name="Elias M."/>
            <person name="Gladyshev V.N."/>
            <person name="Groth M."/>
            <person name="Guda C."/>
            <person name="Hadaegh A."/>
            <person name="Iglesias-Rodriguez M.D."/>
            <person name="Jenkins J."/>
            <person name="Jones B.M."/>
            <person name="Lawson T."/>
            <person name="Leese F."/>
            <person name="Lindquist E."/>
            <person name="Lobanov A."/>
            <person name="Lomsadze A."/>
            <person name="Malik S.B."/>
            <person name="Marsh M.E."/>
            <person name="Mackinder L."/>
            <person name="Mock T."/>
            <person name="Mueller-Roeber B."/>
            <person name="Pagarete A."/>
            <person name="Parker M."/>
            <person name="Probert I."/>
            <person name="Quesneville H."/>
            <person name="Raines C."/>
            <person name="Rensing S.A."/>
            <person name="Riano-Pachon D.M."/>
            <person name="Richier S."/>
            <person name="Rokitta S."/>
            <person name="Shiraiwa Y."/>
            <person name="Soanes D.M."/>
            <person name="van der Giezen M."/>
            <person name="Wahlund T.M."/>
            <person name="Williams B."/>
            <person name="Wilson W."/>
            <person name="Wolfe G."/>
            <person name="Wurch L.L."/>
        </authorList>
    </citation>
    <scope>NUCLEOTIDE SEQUENCE</scope>
</reference>
<organism evidence="3 4">
    <name type="scientific">Emiliania huxleyi (strain CCMP1516)</name>
    <dbReference type="NCBI Taxonomy" id="280463"/>
    <lineage>
        <taxon>Eukaryota</taxon>
        <taxon>Haptista</taxon>
        <taxon>Haptophyta</taxon>
        <taxon>Prymnesiophyceae</taxon>
        <taxon>Isochrysidales</taxon>
        <taxon>Noelaerhabdaceae</taxon>
        <taxon>Emiliania</taxon>
    </lineage>
</organism>
<evidence type="ECO:0000313" key="3">
    <source>
        <dbReference type="EnsemblProtists" id="EOD31095"/>
    </source>
</evidence>
<dbReference type="AlphaFoldDB" id="A0A0D3K5R0"/>
<sequence length="221" mass="23389">MLGYTVLSIALTHTGRLSPPLTPIARAPSLSCNRAGRIASAETTEAAEPPAAEEAADTVFTLSPRDDGWDDLRGAIVTARKERSGAWEQLQKQYVRPVSRVAKVVVEEVASVAPPVEGVKEVLDVAAKAPASLAAIRKGSTGKKLEPRDAVFAFADLLDRLAEKKQQRSGEGKPPVASTRQAAKAEAPSGKEVAVATYQVGALLAIPGLTLLYFVYSFVLN</sequence>
<evidence type="ECO:0000313" key="4">
    <source>
        <dbReference type="Proteomes" id="UP000013827"/>
    </source>
</evidence>
<protein>
    <submittedName>
        <fullName evidence="3">Uncharacterized protein</fullName>
    </submittedName>
</protein>
<dbReference type="HOGENOM" id="CLU_1252678_0_0_1"/>
<keyword evidence="2" id="KW-1133">Transmembrane helix</keyword>
<feature type="region of interest" description="Disordered" evidence="1">
    <location>
        <begin position="164"/>
        <end position="184"/>
    </location>
</feature>
<evidence type="ECO:0000256" key="2">
    <source>
        <dbReference type="SAM" id="Phobius"/>
    </source>
</evidence>
<proteinExistence type="predicted"/>